<dbReference type="Proteomes" id="UP000009168">
    <property type="component" value="Unassembled WGS sequence"/>
</dbReference>
<dbReference type="OrthoDB" id="3352408at2759"/>
<evidence type="ECO:0000313" key="7">
    <source>
        <dbReference type="Proteomes" id="UP000009168"/>
    </source>
</evidence>
<feature type="transmembrane region" description="Helical" evidence="3">
    <location>
        <begin position="118"/>
        <end position="139"/>
    </location>
</feature>
<dbReference type="Gene3D" id="3.40.1110.10">
    <property type="entry name" value="Calcium-transporting ATPase, cytoplasmic domain N"/>
    <property type="match status" value="1"/>
</dbReference>
<dbReference type="Pfam" id="PF13246">
    <property type="entry name" value="Cation_ATPase"/>
    <property type="match status" value="1"/>
</dbReference>
<dbReference type="GO" id="GO:0000166">
    <property type="term" value="F:nucleotide binding"/>
    <property type="evidence" value="ECO:0007669"/>
    <property type="project" value="InterPro"/>
</dbReference>
<dbReference type="InterPro" id="IPR059000">
    <property type="entry name" value="ATPase_P-type_domA"/>
</dbReference>
<dbReference type="SUPFAM" id="SSF81660">
    <property type="entry name" value="Metal cation-transporting ATPase, ATP-binding domain N"/>
    <property type="match status" value="1"/>
</dbReference>
<dbReference type="Gene3D" id="2.70.150.10">
    <property type="entry name" value="Calcium-transporting ATPase, cytoplasmic transduction domain A"/>
    <property type="match status" value="1"/>
</dbReference>
<dbReference type="InterPro" id="IPR023298">
    <property type="entry name" value="ATPase_P-typ_TM_dom_sf"/>
</dbReference>
<dbReference type="AlphaFoldDB" id="Q23CL3"/>
<evidence type="ECO:0000256" key="1">
    <source>
        <dbReference type="ARBA" id="ARBA00004651"/>
    </source>
</evidence>
<keyword evidence="3" id="KW-1133">Transmembrane helix</keyword>
<dbReference type="SUPFAM" id="SSF81665">
    <property type="entry name" value="Calcium ATPase, transmembrane domain M"/>
    <property type="match status" value="1"/>
</dbReference>
<dbReference type="GO" id="GO:1990573">
    <property type="term" value="P:potassium ion import across plasma membrane"/>
    <property type="evidence" value="ECO:0007669"/>
    <property type="project" value="TreeGrafter"/>
</dbReference>
<dbReference type="GO" id="GO:1902600">
    <property type="term" value="P:proton transmembrane transport"/>
    <property type="evidence" value="ECO:0007669"/>
    <property type="project" value="TreeGrafter"/>
</dbReference>
<feature type="domain" description="Cation-transporting P-type ATPase N-terminal" evidence="5">
    <location>
        <begin position="39"/>
        <end position="93"/>
    </location>
</feature>
<keyword evidence="3" id="KW-0812">Transmembrane</keyword>
<sequence>MTEGAEKQKQLPILKQDQQINYQDIFEIGVTQINNYTVHSLPLEVLISRLQTDLNNGISNYRAMRLLELAGKNEIQISEKQSKIKVLIKEMFSRYQIPCWICCVALFCVYKVKLEALFILYLGLFNLLTILMGSIFILVQKQFLESLKSMITQQSNEKFKVVREGKVLRVCGSDLVEGDIIFINEGQIIPADIRVVEYDSIESDQSCLTGEGSPVKKNNQQNLQQNYIESSNILFKYCICSSGCAKGVVVKTGLRTMLGSFANYFIQEEDEDLSYNMNFIKKLKIYILFAFIISILFFQFSYQYKSMDIYECFSIMICVFLTNYPINLFLVAFSYQFQIVKSLYRQNILVKQIYHQFRSVRRNVQILLDIKTLSNHALQVNHIWYAGRSYLKDYDVTDLNFQALLKGLLVTCNATFDIDEYSKFNKINYDQCLIQGSISGLEVGQLKFLQNICDVALHQKLFRIVQNKDGSIAKNRNRIFARGQIVVVEEETNDSFYTAYIKGNVEDIIAYCSYLFVNGNKVKLDFYQMQRIHSQQKQYCKTDSSVIGVAMLPLSKIFFPRGSNIQLDSYDLPFALKDFIFCGMISQKEEIAQGISQDIEKLKQQNIKLAVLTNTQINGQIKDLLIKSGLISGGVLNNLELQENGLSLENSIQESEVLVIDNKEVIDYLVNNIKKLKEIIQSKKLLIFSQISYETKNILENIGAFNIYVSRQQMIQYYSNLSVIYGNTQDQYVKSRYDIILNDSNLNQVIKLIQMLKKHSNSIESFKKCYFVSTAIKILCFMLIAVFDIPILQSCFIMYLVFFLFDYLLIMRQKYTKITIND</sequence>
<evidence type="ECO:0000256" key="2">
    <source>
        <dbReference type="ARBA" id="ARBA00022475"/>
    </source>
</evidence>
<dbReference type="GO" id="GO:0036376">
    <property type="term" value="P:sodium ion export across plasma membrane"/>
    <property type="evidence" value="ECO:0007669"/>
    <property type="project" value="TreeGrafter"/>
</dbReference>
<dbReference type="Pfam" id="PF00122">
    <property type="entry name" value="E1-E2_ATPase"/>
    <property type="match status" value="1"/>
</dbReference>
<proteinExistence type="predicted"/>
<reference evidence="7" key="1">
    <citation type="journal article" date="2006" name="PLoS Biol.">
        <title>Macronuclear genome sequence of the ciliate Tetrahymena thermophila, a model eukaryote.</title>
        <authorList>
            <person name="Eisen J.A."/>
            <person name="Coyne R.S."/>
            <person name="Wu M."/>
            <person name="Wu D."/>
            <person name="Thiagarajan M."/>
            <person name="Wortman J.R."/>
            <person name="Badger J.H."/>
            <person name="Ren Q."/>
            <person name="Amedeo P."/>
            <person name="Jones K.M."/>
            <person name="Tallon L.J."/>
            <person name="Delcher A.L."/>
            <person name="Salzberg S.L."/>
            <person name="Silva J.C."/>
            <person name="Haas B.J."/>
            <person name="Majoros W.H."/>
            <person name="Farzad M."/>
            <person name="Carlton J.M."/>
            <person name="Smith R.K. Jr."/>
            <person name="Garg J."/>
            <person name="Pearlman R.E."/>
            <person name="Karrer K.M."/>
            <person name="Sun L."/>
            <person name="Manning G."/>
            <person name="Elde N.C."/>
            <person name="Turkewitz A.P."/>
            <person name="Asai D.J."/>
            <person name="Wilkes D.E."/>
            <person name="Wang Y."/>
            <person name="Cai H."/>
            <person name="Collins K."/>
            <person name="Stewart B.A."/>
            <person name="Lee S.R."/>
            <person name="Wilamowska K."/>
            <person name="Weinberg Z."/>
            <person name="Ruzzo W.L."/>
            <person name="Wloga D."/>
            <person name="Gaertig J."/>
            <person name="Frankel J."/>
            <person name="Tsao C.-C."/>
            <person name="Gorovsky M.A."/>
            <person name="Keeling P.J."/>
            <person name="Waller R.F."/>
            <person name="Patron N.J."/>
            <person name="Cherry J.M."/>
            <person name="Stover N.A."/>
            <person name="Krieger C.J."/>
            <person name="del Toro C."/>
            <person name="Ryder H.F."/>
            <person name="Williamson S.C."/>
            <person name="Barbeau R.A."/>
            <person name="Hamilton E.P."/>
            <person name="Orias E."/>
        </authorList>
    </citation>
    <scope>NUCLEOTIDE SEQUENCE [LARGE SCALE GENOMIC DNA]</scope>
    <source>
        <strain evidence="7">SB210</strain>
    </source>
</reference>
<evidence type="ECO:0000256" key="3">
    <source>
        <dbReference type="SAM" id="Phobius"/>
    </source>
</evidence>
<dbReference type="RefSeq" id="XP_001014512.2">
    <property type="nucleotide sequence ID" value="XM_001014512.2"/>
</dbReference>
<dbReference type="InterPro" id="IPR004014">
    <property type="entry name" value="ATPase_P-typ_cation-transptr_N"/>
</dbReference>
<dbReference type="GO" id="GO:0030007">
    <property type="term" value="P:intracellular potassium ion homeostasis"/>
    <property type="evidence" value="ECO:0007669"/>
    <property type="project" value="TreeGrafter"/>
</dbReference>
<feature type="transmembrane region" description="Helical" evidence="3">
    <location>
        <begin position="313"/>
        <end position="335"/>
    </location>
</feature>
<dbReference type="InParanoid" id="Q23CL3"/>
<dbReference type="KEGG" id="tet:TTHERM_00856440"/>
<dbReference type="SUPFAM" id="SSF81653">
    <property type="entry name" value="Calcium ATPase, transduction domain A"/>
    <property type="match status" value="1"/>
</dbReference>
<dbReference type="STRING" id="312017.Q23CL3"/>
<dbReference type="PANTHER" id="PTHR43294">
    <property type="entry name" value="SODIUM/POTASSIUM-TRANSPORTING ATPASE SUBUNIT ALPHA"/>
    <property type="match status" value="1"/>
</dbReference>
<dbReference type="Gene3D" id="1.20.1110.10">
    <property type="entry name" value="Calcium-transporting ATPase, transmembrane domain"/>
    <property type="match status" value="1"/>
</dbReference>
<accession>Q23CL3</accession>
<dbReference type="Gene3D" id="3.40.50.1000">
    <property type="entry name" value="HAD superfamily/HAD-like"/>
    <property type="match status" value="1"/>
</dbReference>
<dbReference type="InterPro" id="IPR008250">
    <property type="entry name" value="ATPase_P-typ_transduc_dom_A_sf"/>
</dbReference>
<feature type="transmembrane region" description="Helical" evidence="3">
    <location>
        <begin position="283"/>
        <end position="301"/>
    </location>
</feature>
<dbReference type="GO" id="GO:0006883">
    <property type="term" value="P:intracellular sodium ion homeostasis"/>
    <property type="evidence" value="ECO:0007669"/>
    <property type="project" value="TreeGrafter"/>
</dbReference>
<dbReference type="InterPro" id="IPR050510">
    <property type="entry name" value="Cation_transp_ATPase_P-type"/>
</dbReference>
<gene>
    <name evidence="6" type="ORF">TTHERM_00856440</name>
</gene>
<comment type="subcellular location">
    <subcellularLocation>
        <location evidence="1">Cell membrane</location>
        <topology evidence="1">Multi-pass membrane protein</topology>
    </subcellularLocation>
</comment>
<keyword evidence="2" id="KW-1003">Cell membrane</keyword>
<dbReference type="GO" id="GO:0005886">
    <property type="term" value="C:plasma membrane"/>
    <property type="evidence" value="ECO:0007669"/>
    <property type="project" value="UniProtKB-SubCell"/>
</dbReference>
<organism evidence="6 7">
    <name type="scientific">Tetrahymena thermophila (strain SB210)</name>
    <dbReference type="NCBI Taxonomy" id="312017"/>
    <lineage>
        <taxon>Eukaryota</taxon>
        <taxon>Sar</taxon>
        <taxon>Alveolata</taxon>
        <taxon>Ciliophora</taxon>
        <taxon>Intramacronucleata</taxon>
        <taxon>Oligohymenophorea</taxon>
        <taxon>Hymenostomatida</taxon>
        <taxon>Tetrahymenina</taxon>
        <taxon>Tetrahymenidae</taxon>
        <taxon>Tetrahymena</taxon>
    </lineage>
</organism>
<dbReference type="eggNOG" id="KOG0203">
    <property type="taxonomic scope" value="Eukaryota"/>
</dbReference>
<evidence type="ECO:0000259" key="5">
    <source>
        <dbReference type="Pfam" id="PF00690"/>
    </source>
</evidence>
<feature type="domain" description="P-type ATPase A" evidence="4">
    <location>
        <begin position="156"/>
        <end position="262"/>
    </location>
</feature>
<evidence type="ECO:0000259" key="4">
    <source>
        <dbReference type="Pfam" id="PF00122"/>
    </source>
</evidence>
<dbReference type="Pfam" id="PF00690">
    <property type="entry name" value="Cation_ATPase_N"/>
    <property type="match status" value="1"/>
</dbReference>
<feature type="transmembrane region" description="Helical" evidence="3">
    <location>
        <begin position="791"/>
        <end position="810"/>
    </location>
</feature>
<dbReference type="GO" id="GO:0005391">
    <property type="term" value="F:P-type sodium:potassium-exchanging transporter activity"/>
    <property type="evidence" value="ECO:0007669"/>
    <property type="project" value="TreeGrafter"/>
</dbReference>
<name>Q23CL3_TETTS</name>
<dbReference type="InterPro" id="IPR023299">
    <property type="entry name" value="ATPase_P-typ_cyto_dom_N"/>
</dbReference>
<keyword evidence="7" id="KW-1185">Reference proteome</keyword>
<dbReference type="GeneID" id="7841332"/>
<dbReference type="InterPro" id="IPR023214">
    <property type="entry name" value="HAD_sf"/>
</dbReference>
<evidence type="ECO:0000313" key="6">
    <source>
        <dbReference type="EMBL" id="EAR94267.2"/>
    </source>
</evidence>
<protein>
    <submittedName>
        <fullName evidence="6">E1-E2 ATPase family protein</fullName>
    </submittedName>
</protein>
<keyword evidence="3" id="KW-0472">Membrane</keyword>
<dbReference type="PANTHER" id="PTHR43294:SF21">
    <property type="entry name" value="CATION TRANSPORTING ATPASE"/>
    <property type="match status" value="1"/>
</dbReference>
<dbReference type="EMBL" id="GG662716">
    <property type="protein sequence ID" value="EAR94267.2"/>
    <property type="molecule type" value="Genomic_DNA"/>
</dbReference>
<dbReference type="HOGENOM" id="CLU_350405_0_0_1"/>